<dbReference type="InParanoid" id="B4D6M7"/>
<gene>
    <name evidence="3" type="ORF">CfE428DRAFT_4567</name>
</gene>
<reference evidence="3 4" key="1">
    <citation type="journal article" date="2011" name="J. Bacteriol.">
        <title>Genome sequence of Chthoniobacter flavus Ellin428, an aerobic heterotrophic soil bacterium.</title>
        <authorList>
            <person name="Kant R."/>
            <person name="van Passel M.W."/>
            <person name="Palva A."/>
            <person name="Lucas S."/>
            <person name="Lapidus A."/>
            <person name="Glavina Del Rio T."/>
            <person name="Dalin E."/>
            <person name="Tice H."/>
            <person name="Bruce D."/>
            <person name="Goodwin L."/>
            <person name="Pitluck S."/>
            <person name="Larimer F.W."/>
            <person name="Land M.L."/>
            <person name="Hauser L."/>
            <person name="Sangwan P."/>
            <person name="de Vos W.M."/>
            <person name="Janssen P.H."/>
            <person name="Smidt H."/>
        </authorList>
    </citation>
    <scope>NUCLEOTIDE SEQUENCE [LARGE SCALE GENOMIC DNA]</scope>
    <source>
        <strain evidence="3 4">Ellin428</strain>
    </source>
</reference>
<keyword evidence="1" id="KW-0812">Transmembrane</keyword>
<dbReference type="RefSeq" id="WP_006981888.1">
    <property type="nucleotide sequence ID" value="NZ_ABVL01000016.1"/>
</dbReference>
<name>B4D6M7_9BACT</name>
<organism evidence="3 4">
    <name type="scientific">Chthoniobacter flavus Ellin428</name>
    <dbReference type="NCBI Taxonomy" id="497964"/>
    <lineage>
        <taxon>Bacteria</taxon>
        <taxon>Pseudomonadati</taxon>
        <taxon>Verrucomicrobiota</taxon>
        <taxon>Spartobacteria</taxon>
        <taxon>Chthoniobacterales</taxon>
        <taxon>Chthoniobacteraceae</taxon>
        <taxon>Chthoniobacter</taxon>
    </lineage>
</organism>
<comment type="caution">
    <text evidence="3">The sequence shown here is derived from an EMBL/GenBank/DDBJ whole genome shotgun (WGS) entry which is preliminary data.</text>
</comment>
<sequence length="78" mass="8413">MKFHLPLPTAAFFTCTFALLIVSGQLHAESGKALKPARKTDLNADSTMLPQPGPWLLAAGALALCASNVRWRGKRHAE</sequence>
<evidence type="ECO:0000313" key="4">
    <source>
        <dbReference type="Proteomes" id="UP000005824"/>
    </source>
</evidence>
<protein>
    <recommendedName>
        <fullName evidence="5">PEP-CTERM protein-sorting domain-containing protein</fullName>
    </recommendedName>
</protein>
<feature type="chain" id="PRO_5002800594" description="PEP-CTERM protein-sorting domain-containing protein" evidence="2">
    <location>
        <begin position="29"/>
        <end position="78"/>
    </location>
</feature>
<evidence type="ECO:0008006" key="5">
    <source>
        <dbReference type="Google" id="ProtNLM"/>
    </source>
</evidence>
<dbReference type="Proteomes" id="UP000005824">
    <property type="component" value="Unassembled WGS sequence"/>
</dbReference>
<evidence type="ECO:0000256" key="1">
    <source>
        <dbReference type="SAM" id="Phobius"/>
    </source>
</evidence>
<evidence type="ECO:0000313" key="3">
    <source>
        <dbReference type="EMBL" id="EDY17828.1"/>
    </source>
</evidence>
<proteinExistence type="predicted"/>
<evidence type="ECO:0000256" key="2">
    <source>
        <dbReference type="SAM" id="SignalP"/>
    </source>
</evidence>
<keyword evidence="2" id="KW-0732">Signal</keyword>
<dbReference type="EMBL" id="ABVL01000016">
    <property type="protein sequence ID" value="EDY17828.1"/>
    <property type="molecule type" value="Genomic_DNA"/>
</dbReference>
<keyword evidence="1" id="KW-0472">Membrane</keyword>
<feature type="transmembrane region" description="Helical" evidence="1">
    <location>
        <begin position="52"/>
        <end position="71"/>
    </location>
</feature>
<keyword evidence="1" id="KW-1133">Transmembrane helix</keyword>
<feature type="signal peptide" evidence="2">
    <location>
        <begin position="1"/>
        <end position="28"/>
    </location>
</feature>
<accession>B4D6M7</accession>
<dbReference type="AlphaFoldDB" id="B4D6M7"/>
<keyword evidence="4" id="KW-1185">Reference proteome</keyword>